<proteinExistence type="predicted"/>
<keyword evidence="1" id="KW-0732">Signal</keyword>
<keyword evidence="5" id="KW-1185">Reference proteome</keyword>
<dbReference type="OrthoDB" id="3405860at2"/>
<dbReference type="GO" id="GO:0042438">
    <property type="term" value="P:melanin biosynthetic process"/>
    <property type="evidence" value="ECO:0007669"/>
    <property type="project" value="InterPro"/>
</dbReference>
<dbReference type="GO" id="GO:0005507">
    <property type="term" value="F:copper ion binding"/>
    <property type="evidence" value="ECO:0007669"/>
    <property type="project" value="InterPro"/>
</dbReference>
<dbReference type="Proteomes" id="UP000326553">
    <property type="component" value="Chromosome"/>
</dbReference>
<sequence length="155" mass="16167">MAPLLNRVGPVPSRAHTSPCQEPPPADPAPRLLDRVTRRHLLGVAASALLAAGGVLRAVQTPHGAGPATPPDDPPFDETYRGRRIQGEPVARQDGHAPGGWSVTVDGQPLGLMRRADGGYLSMVDHFQSYATPLAAARAAVDELGPSQALSGRGH</sequence>
<evidence type="ECO:0000313" key="4">
    <source>
        <dbReference type="EMBL" id="QEV19287.1"/>
    </source>
</evidence>
<name>A0A5J6HQC7_STRAD</name>
<feature type="region of interest" description="Disordered" evidence="3">
    <location>
        <begin position="1"/>
        <end position="31"/>
    </location>
</feature>
<dbReference type="RefSeq" id="WP_150477141.1">
    <property type="nucleotide sequence ID" value="NZ_CP023695.1"/>
</dbReference>
<feature type="region of interest" description="Disordered" evidence="3">
    <location>
        <begin position="60"/>
        <end position="81"/>
    </location>
</feature>
<evidence type="ECO:0000256" key="3">
    <source>
        <dbReference type="SAM" id="MobiDB-lite"/>
    </source>
</evidence>
<keyword evidence="2" id="KW-0186">Copper</keyword>
<reference evidence="4 5" key="1">
    <citation type="submission" date="2017-09" db="EMBL/GenBank/DDBJ databases">
        <authorList>
            <person name="Lee N."/>
            <person name="Cho B.-K."/>
        </authorList>
    </citation>
    <scope>NUCLEOTIDE SEQUENCE [LARGE SCALE GENOMIC DNA]</scope>
    <source>
        <strain evidence="4 5">ATCC 12461</strain>
    </source>
</reference>
<dbReference type="InterPro" id="IPR010928">
    <property type="entry name" value="MelC1"/>
</dbReference>
<dbReference type="Pfam" id="PF06236">
    <property type="entry name" value="MelC1"/>
    <property type="match status" value="1"/>
</dbReference>
<dbReference type="AlphaFoldDB" id="A0A5J6HQC7"/>
<dbReference type="EMBL" id="CP023695">
    <property type="protein sequence ID" value="QEV19287.1"/>
    <property type="molecule type" value="Genomic_DNA"/>
</dbReference>
<organism evidence="4 5">
    <name type="scientific">Streptomyces alboniger</name>
    <dbReference type="NCBI Taxonomy" id="132473"/>
    <lineage>
        <taxon>Bacteria</taxon>
        <taxon>Bacillati</taxon>
        <taxon>Actinomycetota</taxon>
        <taxon>Actinomycetes</taxon>
        <taxon>Kitasatosporales</taxon>
        <taxon>Streptomycetaceae</taxon>
        <taxon>Streptomyces</taxon>
        <taxon>Streptomyces aurantiacus group</taxon>
    </lineage>
</organism>
<protein>
    <submittedName>
        <fullName evidence="4">Tyrosinase co-factor</fullName>
    </submittedName>
</protein>
<dbReference type="InterPro" id="IPR023199">
    <property type="entry name" value="GriE/MELC1_sf"/>
</dbReference>
<dbReference type="KEGG" id="salw:CP975_18865"/>
<dbReference type="Gene3D" id="3.30.1880.10">
    <property type="entry name" value="protein ne1242 domain like"/>
    <property type="match status" value="1"/>
</dbReference>
<evidence type="ECO:0000313" key="5">
    <source>
        <dbReference type="Proteomes" id="UP000326553"/>
    </source>
</evidence>
<gene>
    <name evidence="4" type="ORF">CP975_18865</name>
</gene>
<evidence type="ECO:0000256" key="1">
    <source>
        <dbReference type="ARBA" id="ARBA00022729"/>
    </source>
</evidence>
<evidence type="ECO:0000256" key="2">
    <source>
        <dbReference type="ARBA" id="ARBA00023008"/>
    </source>
</evidence>
<accession>A0A5J6HQC7</accession>